<dbReference type="SUPFAM" id="SSF52283">
    <property type="entry name" value="Formate/glycerate dehydrogenase catalytic domain-like"/>
    <property type="match status" value="1"/>
</dbReference>
<dbReference type="InterPro" id="IPR029753">
    <property type="entry name" value="D-isomer_DH_CS"/>
</dbReference>
<dbReference type="SUPFAM" id="SSF55021">
    <property type="entry name" value="ACT-like"/>
    <property type="match status" value="1"/>
</dbReference>
<dbReference type="PANTHER" id="PTHR43761:SF1">
    <property type="entry name" value="D-ISOMER SPECIFIC 2-HYDROXYACID DEHYDROGENASE CATALYTIC DOMAIN-CONTAINING PROTEIN-RELATED"/>
    <property type="match status" value="1"/>
</dbReference>
<dbReference type="PROSITE" id="PS00671">
    <property type="entry name" value="D_2_HYDROXYACID_DH_3"/>
    <property type="match status" value="1"/>
</dbReference>
<evidence type="ECO:0000256" key="6">
    <source>
        <dbReference type="SAM" id="MobiDB-lite"/>
    </source>
</evidence>
<dbReference type="InterPro" id="IPR036291">
    <property type="entry name" value="NAD(P)-bd_dom_sf"/>
</dbReference>
<keyword evidence="2 5" id="KW-0560">Oxidoreductase</keyword>
<dbReference type="PROSITE" id="PS00670">
    <property type="entry name" value="D_2_HYDROXYACID_DH_2"/>
    <property type="match status" value="1"/>
</dbReference>
<feature type="domain" description="D-isomer specific 2-hydroxyacid dehydrogenase NAD-binding" evidence="8">
    <location>
        <begin position="176"/>
        <end position="359"/>
    </location>
</feature>
<evidence type="ECO:0000259" key="8">
    <source>
        <dbReference type="Pfam" id="PF02826"/>
    </source>
</evidence>
<dbReference type="Gene3D" id="3.40.50.720">
    <property type="entry name" value="NAD(P)-binding Rossmann-like Domain"/>
    <property type="match status" value="2"/>
</dbReference>
<comment type="pathway">
    <text evidence="4">Amino-acid biosynthesis.</text>
</comment>
<dbReference type="InterPro" id="IPR029752">
    <property type="entry name" value="D-isomer_DH_CS1"/>
</dbReference>
<dbReference type="GO" id="GO:0051287">
    <property type="term" value="F:NAD binding"/>
    <property type="evidence" value="ECO:0007669"/>
    <property type="project" value="InterPro"/>
</dbReference>
<feature type="compositionally biased region" description="Polar residues" evidence="6">
    <location>
        <begin position="1"/>
        <end position="14"/>
    </location>
</feature>
<dbReference type="PROSITE" id="PS00065">
    <property type="entry name" value="D_2_HYDROXYACID_DH_1"/>
    <property type="match status" value="1"/>
</dbReference>
<dbReference type="Pfam" id="PF02826">
    <property type="entry name" value="2-Hacid_dh_C"/>
    <property type="match status" value="1"/>
</dbReference>
<evidence type="ECO:0008006" key="11">
    <source>
        <dbReference type="Google" id="ProtNLM"/>
    </source>
</evidence>
<gene>
    <name evidence="9" type="ORF">CROQUDRAFT_658877</name>
</gene>
<dbReference type="NCBIfam" id="NF008759">
    <property type="entry name" value="PRK11790.1"/>
    <property type="match status" value="1"/>
</dbReference>
<dbReference type="Gene3D" id="3.30.70.260">
    <property type="match status" value="1"/>
</dbReference>
<dbReference type="GO" id="GO:0004617">
    <property type="term" value="F:phosphoglycerate dehydrogenase activity"/>
    <property type="evidence" value="ECO:0007669"/>
    <property type="project" value="UniProtKB-ARBA"/>
</dbReference>
<name>A0A9P6TB47_9BASI</name>
<dbReference type="FunFam" id="3.40.50.720:FF:000041">
    <property type="entry name" value="D-3-phosphoglycerate dehydrogenase"/>
    <property type="match status" value="1"/>
</dbReference>
<dbReference type="GO" id="GO:0047545">
    <property type="term" value="F:(S)-2-hydroxyglutarate dehydrogenase activity"/>
    <property type="evidence" value="ECO:0007669"/>
    <property type="project" value="UniProtKB-ARBA"/>
</dbReference>
<comment type="caution">
    <text evidence="9">The sequence shown here is derived from an EMBL/GenBank/DDBJ whole genome shotgun (WGS) entry which is preliminary data.</text>
</comment>
<dbReference type="PANTHER" id="PTHR43761">
    <property type="entry name" value="D-ISOMER SPECIFIC 2-HYDROXYACID DEHYDROGENASE FAMILY PROTEIN (AFU_ORTHOLOGUE AFUA_1G13630)"/>
    <property type="match status" value="1"/>
</dbReference>
<proteinExistence type="inferred from homology"/>
<dbReference type="GO" id="GO:0006564">
    <property type="term" value="P:L-serine biosynthetic process"/>
    <property type="evidence" value="ECO:0007669"/>
    <property type="project" value="UniProtKB-ARBA"/>
</dbReference>
<dbReference type="SUPFAM" id="SSF51735">
    <property type="entry name" value="NAD(P)-binding Rossmann-fold domains"/>
    <property type="match status" value="1"/>
</dbReference>
<keyword evidence="10" id="KW-1185">Reference proteome</keyword>
<evidence type="ECO:0000256" key="3">
    <source>
        <dbReference type="ARBA" id="ARBA00023027"/>
    </source>
</evidence>
<accession>A0A9P6TB47</accession>
<evidence type="ECO:0000256" key="5">
    <source>
        <dbReference type="RuleBase" id="RU003719"/>
    </source>
</evidence>
<dbReference type="InterPro" id="IPR045865">
    <property type="entry name" value="ACT-like_dom_sf"/>
</dbReference>
<organism evidence="9 10">
    <name type="scientific">Cronartium quercuum f. sp. fusiforme G11</name>
    <dbReference type="NCBI Taxonomy" id="708437"/>
    <lineage>
        <taxon>Eukaryota</taxon>
        <taxon>Fungi</taxon>
        <taxon>Dikarya</taxon>
        <taxon>Basidiomycota</taxon>
        <taxon>Pucciniomycotina</taxon>
        <taxon>Pucciniomycetes</taxon>
        <taxon>Pucciniales</taxon>
        <taxon>Coleosporiaceae</taxon>
        <taxon>Cronartium</taxon>
    </lineage>
</organism>
<evidence type="ECO:0000313" key="9">
    <source>
        <dbReference type="EMBL" id="KAG0145299.1"/>
    </source>
</evidence>
<keyword evidence="3" id="KW-0520">NAD</keyword>
<evidence type="ECO:0000256" key="1">
    <source>
        <dbReference type="ARBA" id="ARBA00005854"/>
    </source>
</evidence>
<evidence type="ECO:0000256" key="4">
    <source>
        <dbReference type="ARBA" id="ARBA00029440"/>
    </source>
</evidence>
<dbReference type="EMBL" id="MU167279">
    <property type="protein sequence ID" value="KAG0145299.1"/>
    <property type="molecule type" value="Genomic_DNA"/>
</dbReference>
<dbReference type="Proteomes" id="UP000886653">
    <property type="component" value="Unassembled WGS sequence"/>
</dbReference>
<comment type="similarity">
    <text evidence="1 5">Belongs to the D-isomer specific 2-hydroxyacid dehydrogenase family.</text>
</comment>
<dbReference type="InterPro" id="IPR006140">
    <property type="entry name" value="D-isomer_DH_NAD-bd"/>
</dbReference>
<protein>
    <recommendedName>
        <fullName evidence="11">Phosphoglycerate dehydrogenase</fullName>
    </recommendedName>
</protein>
<reference evidence="9" key="1">
    <citation type="submission" date="2013-11" db="EMBL/GenBank/DDBJ databases">
        <title>Genome sequence of the fusiform rust pathogen reveals effectors for host alternation and coevolution with pine.</title>
        <authorList>
            <consortium name="DOE Joint Genome Institute"/>
            <person name="Smith K."/>
            <person name="Pendleton A."/>
            <person name="Kubisiak T."/>
            <person name="Anderson C."/>
            <person name="Salamov A."/>
            <person name="Aerts A."/>
            <person name="Riley R."/>
            <person name="Clum A."/>
            <person name="Lindquist E."/>
            <person name="Ence D."/>
            <person name="Campbell M."/>
            <person name="Kronenberg Z."/>
            <person name="Feau N."/>
            <person name="Dhillon B."/>
            <person name="Hamelin R."/>
            <person name="Burleigh J."/>
            <person name="Smith J."/>
            <person name="Yandell M."/>
            <person name="Nelson C."/>
            <person name="Grigoriev I."/>
            <person name="Davis J."/>
        </authorList>
    </citation>
    <scope>NUCLEOTIDE SEQUENCE</scope>
    <source>
        <strain evidence="9">G11</strain>
    </source>
</reference>
<dbReference type="InterPro" id="IPR006139">
    <property type="entry name" value="D-isomer_2_OHA_DH_cat_dom"/>
</dbReference>
<feature type="region of interest" description="Disordered" evidence="6">
    <location>
        <begin position="1"/>
        <end position="30"/>
    </location>
</feature>
<feature type="domain" description="D-isomer specific 2-hydroxyacid dehydrogenase catalytic" evidence="7">
    <location>
        <begin position="69"/>
        <end position="391"/>
    </location>
</feature>
<dbReference type="InterPro" id="IPR050418">
    <property type="entry name" value="D-iso_2-hydroxyacid_DH_PdxB"/>
</dbReference>
<dbReference type="AlphaFoldDB" id="A0A9P6TB47"/>
<evidence type="ECO:0000259" key="7">
    <source>
        <dbReference type="Pfam" id="PF00389"/>
    </source>
</evidence>
<evidence type="ECO:0000256" key="2">
    <source>
        <dbReference type="ARBA" id="ARBA00023002"/>
    </source>
</evidence>
<dbReference type="CDD" id="cd12176">
    <property type="entry name" value="PGDH_3"/>
    <property type="match status" value="1"/>
</dbReference>
<dbReference type="OrthoDB" id="1621027at2759"/>
<sequence length="482" mass="51828">MTSQPTPIPNSNCSAICPPTRPKSSSVSHSPDTAAHLLACFSSKPNSNHVRQDSAGKSLTPWAISRTKILLLENVNSLAVEILTEKGYLVDEVKTSLSEQELIDKLRSGHYSGLGIRSKTKVTARVIKEVAGQLLVIGCFCIGTNQVDLTAAASAGVSVFNSPFSNSRSVAELVIGEVIALSRQLLDCSSELRRGIWNKVSKGCWEVRGKTLGIVGYGHIGSQLSVLAESMGMTVIYHDAIPIMPLGSARQTSDLESMLKVADFVTVHVPELPETIGLISANELAQMKSGSYLINNARGQVVDIPALIDALESKHLAGAALDVFPNEPAGNGPHFNNELNSWTSRLQKLPNVILTPHIGGSTEEAQRAIGAEVAQALVRYINFGSTIGAVNFPEVTLRPILEPGLVRVCHVHQNQPGVLRNITAIVGDYNVEKQYSDSRGDIAYLLADIQVSHLTDVSHAEICSLFERILGTSSNIKTRILH</sequence>
<dbReference type="Pfam" id="PF00389">
    <property type="entry name" value="2-Hacid_dh"/>
    <property type="match status" value="1"/>
</dbReference>
<evidence type="ECO:0000313" key="10">
    <source>
        <dbReference type="Proteomes" id="UP000886653"/>
    </source>
</evidence>